<feature type="transmembrane region" description="Helical" evidence="1">
    <location>
        <begin position="408"/>
        <end position="429"/>
    </location>
</feature>
<evidence type="ECO:0000313" key="2">
    <source>
        <dbReference type="EMBL" id="MDH8677846.1"/>
    </source>
</evidence>
<feature type="transmembrane region" description="Helical" evidence="1">
    <location>
        <begin position="70"/>
        <end position="93"/>
    </location>
</feature>
<keyword evidence="1" id="KW-0472">Membrane</keyword>
<name>A0ABT6NBS5_9FIRM</name>
<evidence type="ECO:0000313" key="3">
    <source>
        <dbReference type="Proteomes" id="UP001158045"/>
    </source>
</evidence>
<feature type="transmembrane region" description="Helical" evidence="1">
    <location>
        <begin position="366"/>
        <end position="388"/>
    </location>
</feature>
<protein>
    <submittedName>
        <fullName evidence="2">ABC transporter permease subunit</fullName>
    </submittedName>
</protein>
<dbReference type="RefSeq" id="WP_281093671.1">
    <property type="nucleotide sequence ID" value="NZ_JARYZI010000003.1"/>
</dbReference>
<comment type="caution">
    <text evidence="2">The sequence shown here is derived from an EMBL/GenBank/DDBJ whole genome shotgun (WGS) entry which is preliminary data.</text>
</comment>
<organism evidence="2 3">
    <name type="scientific">Fusibacter bizertensis</name>
    <dbReference type="NCBI Taxonomy" id="1488331"/>
    <lineage>
        <taxon>Bacteria</taxon>
        <taxon>Bacillati</taxon>
        <taxon>Bacillota</taxon>
        <taxon>Clostridia</taxon>
        <taxon>Eubacteriales</taxon>
        <taxon>Eubacteriales Family XII. Incertae Sedis</taxon>
        <taxon>Fusibacter</taxon>
    </lineage>
</organism>
<sequence length="437" mass="49058">MIRLYKVEFAKRFKTVLMFFAAVGGMVFISMMFFKTIAENMEMLDSFLSTGMMNNILGAFNINVAGMKSLVGFFSSYCTMWVMMVGGIFFAYFGAEMISKEERTGTIEYLALKPFSRTEVFVSKLMVLQSYIVLFFIGIYLVGALGLTIQKPYAAWSINKNVLTQPMIDLISEKGDQAVKDLVGDESLFNRFTTMMLMTSFSASDEELSAAGIDAKGLISALGSELDSPDQLFEQMLSDPQRYIALFKNYATADEFSNMTDDAFITNVKEEQQKYATLKSSFIGSSRLLRDYFSYAPEFFSEVILEKGFMNDLVLKIPETEALFTKLNWESFNQVLINMWVVVVSLGTLGLAFASASKFICENSQILLLIGALFYFANSIISLSPILSFLKWFTPFGYADTSGESLNLVNLAILIIIAMTIAASSLILYKKRDFVRQ</sequence>
<dbReference type="EMBL" id="JARYZI010000003">
    <property type="protein sequence ID" value="MDH8677846.1"/>
    <property type="molecule type" value="Genomic_DNA"/>
</dbReference>
<gene>
    <name evidence="2" type="ORF">QE109_06790</name>
</gene>
<keyword evidence="3" id="KW-1185">Reference proteome</keyword>
<feature type="transmembrane region" description="Helical" evidence="1">
    <location>
        <begin position="15"/>
        <end position="34"/>
    </location>
</feature>
<keyword evidence="1" id="KW-0812">Transmembrane</keyword>
<feature type="transmembrane region" description="Helical" evidence="1">
    <location>
        <begin position="131"/>
        <end position="149"/>
    </location>
</feature>
<reference evidence="2 3" key="1">
    <citation type="submission" date="2023-04" db="EMBL/GenBank/DDBJ databases">
        <title>Fusibacter bizertensis strain WBS, isolated from littoral bottom sediments of the Arctic seas - biochemical and genomic analysis.</title>
        <authorList>
            <person name="Brioukhanov A.L."/>
        </authorList>
    </citation>
    <scope>NUCLEOTIDE SEQUENCE [LARGE SCALE GENOMIC DNA]</scope>
    <source>
        <strain evidence="2 3">WBS</strain>
    </source>
</reference>
<dbReference type="Pfam" id="PF12679">
    <property type="entry name" value="ABC2_membrane_2"/>
    <property type="match status" value="1"/>
</dbReference>
<keyword evidence="1" id="KW-1133">Transmembrane helix</keyword>
<accession>A0ABT6NBS5</accession>
<dbReference type="Proteomes" id="UP001158045">
    <property type="component" value="Unassembled WGS sequence"/>
</dbReference>
<feature type="transmembrane region" description="Helical" evidence="1">
    <location>
        <begin position="335"/>
        <end position="354"/>
    </location>
</feature>
<proteinExistence type="predicted"/>
<evidence type="ECO:0000256" key="1">
    <source>
        <dbReference type="SAM" id="Phobius"/>
    </source>
</evidence>